<feature type="domain" description="DUF5916" evidence="2">
    <location>
        <begin position="227"/>
        <end position="804"/>
    </location>
</feature>
<proteinExistence type="predicted"/>
<dbReference type="Pfam" id="PF19313">
    <property type="entry name" value="DUF5916"/>
    <property type="match status" value="1"/>
</dbReference>
<gene>
    <name evidence="3" type="ORF">GCM10023315_21370</name>
</gene>
<keyword evidence="4" id="KW-1185">Reference proteome</keyword>
<evidence type="ECO:0000259" key="1">
    <source>
        <dbReference type="Pfam" id="PF06452"/>
    </source>
</evidence>
<dbReference type="Pfam" id="PF06452">
    <property type="entry name" value="CBM9_1"/>
    <property type="match status" value="1"/>
</dbReference>
<feature type="domain" description="Carbohydrate-binding" evidence="1">
    <location>
        <begin position="36"/>
        <end position="191"/>
    </location>
</feature>
<evidence type="ECO:0000259" key="2">
    <source>
        <dbReference type="Pfam" id="PF19313"/>
    </source>
</evidence>
<accession>A0ABP9HHI3</accession>
<dbReference type="CDD" id="cd09618">
    <property type="entry name" value="CBM9_like_2"/>
    <property type="match status" value="1"/>
</dbReference>
<sequence length="810" mass="92891">MRFSFLLIFFISVGFHTFSQEKKSLNIQRTYKSPKIDGVLNESIWKTSEIATDFVQFRPDIGVKPTHNERTEVRATYDDDAIYFSAKMFDDPDKIMSQITQRDNFGQNDFFRIIINPNNDAQNNTIFIVFSSGAQADAIATLNNSDYGWNAVWDSAVKKNDDGWTVEIKIPYRALRFANEEVQTWGIQFQREVRRERARYSWNPIDPTKGSNFLYHGEITGLKNITPPVRLNLYPFISGVGTTFDGKSETNLNFGLDIKYGITDNFTLDATLVPDFSQVGFDNLTLNLGPFEQTFNEQRQFFTEGVDLFNKGNLFFSRRVGNAPVSRPELNENEKFVDYPNTVKVLNAVKVSGRTKNGLGIGVFNAITEKTTAQILDTISGNSREAVAESFANYNILVVDQQFNDNSSVSLINTNVTRAGNFRDANVTGLLADISNKRNTYNLEGQIKMSNVYLPDNTSTGYSSSFEASKIHGNFRYGVEHDFADTEYNINDLGLNRRNNFNNFGLNLSYRTFTPTEKLNNYRINVSFDYEQLASPNTFTGAELSAEFRATTTNLHSFGIEFNLRPGKQFDYFEARQEGKFFIFENFARIGGSISTNYNNRFAFDIRTNLSTLFEDGRDLFGYEIRLSPRMRFNEHFLLQYNFEYNSNKGSRGYATSQNNESIFGERDRIVISNNISARYNFNPFHNLSLNIRKYWDTVDYDENLFTLLDNGRLTTSSGYTVSNVDNDPNINFSTWNLDLSYSWQLAPGSFLTALYRNQLFNRDNESNIDFGNNLDLLTSQPLQHTFSLRLQYFIDYGSIKKVFKKKVNS</sequence>
<evidence type="ECO:0008006" key="5">
    <source>
        <dbReference type="Google" id="ProtNLM"/>
    </source>
</evidence>
<dbReference type="SUPFAM" id="SSF49344">
    <property type="entry name" value="CBD9-like"/>
    <property type="match status" value="1"/>
</dbReference>
<dbReference type="InterPro" id="IPR010502">
    <property type="entry name" value="Carb-bd_dom_fam9"/>
</dbReference>
<organism evidence="3 4">
    <name type="scientific">Algibacter aquimarinus</name>
    <dbReference type="NCBI Taxonomy" id="1136748"/>
    <lineage>
        <taxon>Bacteria</taxon>
        <taxon>Pseudomonadati</taxon>
        <taxon>Bacteroidota</taxon>
        <taxon>Flavobacteriia</taxon>
        <taxon>Flavobacteriales</taxon>
        <taxon>Flavobacteriaceae</taxon>
        <taxon>Algibacter</taxon>
    </lineage>
</organism>
<protein>
    <recommendedName>
        <fullName evidence="5">Carbohydrate family 9 binding domain-like</fullName>
    </recommendedName>
</protein>
<evidence type="ECO:0000313" key="3">
    <source>
        <dbReference type="EMBL" id="GAA4971084.1"/>
    </source>
</evidence>
<dbReference type="RefSeq" id="WP_345168270.1">
    <property type="nucleotide sequence ID" value="NZ_BAABJK010000006.1"/>
</dbReference>
<evidence type="ECO:0000313" key="4">
    <source>
        <dbReference type="Proteomes" id="UP001501692"/>
    </source>
</evidence>
<dbReference type="Gene3D" id="2.60.40.1190">
    <property type="match status" value="1"/>
</dbReference>
<comment type="caution">
    <text evidence="3">The sequence shown here is derived from an EMBL/GenBank/DDBJ whole genome shotgun (WGS) entry which is preliminary data.</text>
</comment>
<dbReference type="EMBL" id="BAABJK010000006">
    <property type="protein sequence ID" value="GAA4971084.1"/>
    <property type="molecule type" value="Genomic_DNA"/>
</dbReference>
<dbReference type="Proteomes" id="UP001501692">
    <property type="component" value="Unassembled WGS sequence"/>
</dbReference>
<dbReference type="InterPro" id="IPR045670">
    <property type="entry name" value="DUF5916"/>
</dbReference>
<name>A0ABP9HHI3_9FLAO</name>
<reference evidence="4" key="1">
    <citation type="journal article" date="2019" name="Int. J. Syst. Evol. Microbiol.">
        <title>The Global Catalogue of Microorganisms (GCM) 10K type strain sequencing project: providing services to taxonomists for standard genome sequencing and annotation.</title>
        <authorList>
            <consortium name="The Broad Institute Genomics Platform"/>
            <consortium name="The Broad Institute Genome Sequencing Center for Infectious Disease"/>
            <person name="Wu L."/>
            <person name="Ma J."/>
        </authorList>
    </citation>
    <scope>NUCLEOTIDE SEQUENCE [LARGE SCALE GENOMIC DNA]</scope>
    <source>
        <strain evidence="4">JCM 18287</strain>
    </source>
</reference>